<organism evidence="2 3">
    <name type="scientific">Hyaloscypha hepaticicola</name>
    <dbReference type="NCBI Taxonomy" id="2082293"/>
    <lineage>
        <taxon>Eukaryota</taxon>
        <taxon>Fungi</taxon>
        <taxon>Dikarya</taxon>
        <taxon>Ascomycota</taxon>
        <taxon>Pezizomycotina</taxon>
        <taxon>Leotiomycetes</taxon>
        <taxon>Helotiales</taxon>
        <taxon>Hyaloscyphaceae</taxon>
        <taxon>Hyaloscypha</taxon>
    </lineage>
</organism>
<reference evidence="2 3" key="1">
    <citation type="submission" date="2016-05" db="EMBL/GenBank/DDBJ databases">
        <title>A degradative enzymes factory behind the ericoid mycorrhizal symbiosis.</title>
        <authorList>
            <consortium name="DOE Joint Genome Institute"/>
            <person name="Martino E."/>
            <person name="Morin E."/>
            <person name="Grelet G."/>
            <person name="Kuo A."/>
            <person name="Kohler A."/>
            <person name="Daghino S."/>
            <person name="Barry K."/>
            <person name="Choi C."/>
            <person name="Cichocki N."/>
            <person name="Clum A."/>
            <person name="Copeland A."/>
            <person name="Hainaut M."/>
            <person name="Haridas S."/>
            <person name="Labutti K."/>
            <person name="Lindquist E."/>
            <person name="Lipzen A."/>
            <person name="Khouja H.-R."/>
            <person name="Murat C."/>
            <person name="Ohm R."/>
            <person name="Olson A."/>
            <person name="Spatafora J."/>
            <person name="Veneault-Fourrey C."/>
            <person name="Henrissat B."/>
            <person name="Grigoriev I."/>
            <person name="Martin F."/>
            <person name="Perotto S."/>
        </authorList>
    </citation>
    <scope>NUCLEOTIDE SEQUENCE [LARGE SCALE GENOMIC DNA]</scope>
    <source>
        <strain evidence="2 3">UAMH 7357</strain>
    </source>
</reference>
<accession>A0A2J6PDF8</accession>
<evidence type="ECO:0000259" key="1">
    <source>
        <dbReference type="Pfam" id="PF20150"/>
    </source>
</evidence>
<name>A0A2J6PDF8_9HELO</name>
<gene>
    <name evidence="2" type="ORF">NA56DRAFT_652747</name>
</gene>
<proteinExistence type="predicted"/>
<dbReference type="EMBL" id="KZ613567">
    <property type="protein sequence ID" value="PMD12081.1"/>
    <property type="molecule type" value="Genomic_DNA"/>
</dbReference>
<dbReference type="InterPro" id="IPR045518">
    <property type="entry name" value="2EXR"/>
</dbReference>
<feature type="domain" description="2EXR" evidence="1">
    <location>
        <begin position="25"/>
        <end position="131"/>
    </location>
</feature>
<dbReference type="Proteomes" id="UP000235672">
    <property type="component" value="Unassembled WGS sequence"/>
</dbReference>
<evidence type="ECO:0000313" key="3">
    <source>
        <dbReference type="Proteomes" id="UP000235672"/>
    </source>
</evidence>
<dbReference type="Pfam" id="PF20150">
    <property type="entry name" value="2EXR"/>
    <property type="match status" value="1"/>
</dbReference>
<dbReference type="AlphaFoldDB" id="A0A2J6PDF8"/>
<keyword evidence="3" id="KW-1185">Reference proteome</keyword>
<sequence>MASISLSSLSLTNVPVLPTSEPEMTLFSSFPPEVRNMIWTEAALIPAEIEIRIVRVIKKAKPDSTKQIKINGDLVVAEFDYHYRAYQIRNDTGLLLACRESHVIFCEHKNLPDAFCLWRTGKAIRFDGNRDKIFISNISQFYLNQCRQRLRPPTSFIYGLEFIRKLVLNKRGHQTKEELKQEIVAGYKARINEIAAEERAKGRLTSDLNEPFWSEYFFELGRLTREAAIASRFLKKFRNQAMSKAEIEIMDKE</sequence>
<evidence type="ECO:0000313" key="2">
    <source>
        <dbReference type="EMBL" id="PMD12081.1"/>
    </source>
</evidence>
<dbReference type="OrthoDB" id="10286669at2759"/>
<protein>
    <recommendedName>
        <fullName evidence="1">2EXR domain-containing protein</fullName>
    </recommendedName>
</protein>